<keyword evidence="7 21" id="KW-0479">Metal-binding</keyword>
<feature type="transmembrane region" description="Helical" evidence="21">
    <location>
        <begin position="161"/>
        <end position="185"/>
    </location>
</feature>
<keyword evidence="21" id="KW-1003">Cell membrane</keyword>
<dbReference type="SFLD" id="SFLDG00002">
    <property type="entry name" value="C1.7:_P-type_atpase_like"/>
    <property type="match status" value="1"/>
</dbReference>
<keyword evidence="16" id="KW-0406">Ion transport</keyword>
<dbReference type="GO" id="GO:0005524">
    <property type="term" value="F:ATP binding"/>
    <property type="evidence" value="ECO:0007669"/>
    <property type="project" value="UniProtKB-UniRule"/>
</dbReference>
<evidence type="ECO:0000256" key="19">
    <source>
        <dbReference type="ARBA" id="ARBA00033239"/>
    </source>
</evidence>
<dbReference type="PRINTS" id="PR00119">
    <property type="entry name" value="CATATPASE"/>
</dbReference>
<evidence type="ECO:0000256" key="10">
    <source>
        <dbReference type="ARBA" id="ARBA00022796"/>
    </source>
</evidence>
<dbReference type="FunFam" id="3.30.70.100:FF:000005">
    <property type="entry name" value="Copper-exporting P-type ATPase A"/>
    <property type="match status" value="2"/>
</dbReference>
<dbReference type="NCBIfam" id="TIGR01494">
    <property type="entry name" value="ATPase_P-type"/>
    <property type="match status" value="1"/>
</dbReference>
<keyword evidence="10" id="KW-0187">Copper transport</keyword>
<dbReference type="PANTHER" id="PTHR43520:SF8">
    <property type="entry name" value="P-TYPE CU(+) TRANSPORTER"/>
    <property type="match status" value="1"/>
</dbReference>
<evidence type="ECO:0000259" key="22">
    <source>
        <dbReference type="PROSITE" id="PS50846"/>
    </source>
</evidence>
<evidence type="ECO:0000256" key="21">
    <source>
        <dbReference type="RuleBase" id="RU362081"/>
    </source>
</evidence>
<dbReference type="NCBIfam" id="TIGR01525">
    <property type="entry name" value="ATPase-IB_hvy"/>
    <property type="match status" value="1"/>
</dbReference>
<dbReference type="InterPro" id="IPR023298">
    <property type="entry name" value="ATPase_P-typ_TM_dom_sf"/>
</dbReference>
<dbReference type="GO" id="GO:0016887">
    <property type="term" value="F:ATP hydrolysis activity"/>
    <property type="evidence" value="ECO:0007669"/>
    <property type="project" value="InterPro"/>
</dbReference>
<dbReference type="SFLD" id="SFLDF00027">
    <property type="entry name" value="p-type_atpase"/>
    <property type="match status" value="1"/>
</dbReference>
<dbReference type="PRINTS" id="PR00942">
    <property type="entry name" value="CUATPASEI"/>
</dbReference>
<accession>A0A1V4ICI4</accession>
<dbReference type="GO" id="GO:0140581">
    <property type="term" value="F:P-type monovalent copper transporter activity"/>
    <property type="evidence" value="ECO:0007669"/>
    <property type="project" value="UniProtKB-EC"/>
</dbReference>
<dbReference type="InterPro" id="IPR008250">
    <property type="entry name" value="ATPase_P-typ_transduc_dom_A_sf"/>
</dbReference>
<dbReference type="Pfam" id="PF00702">
    <property type="entry name" value="Hydrolase"/>
    <property type="match status" value="1"/>
</dbReference>
<feature type="domain" description="HMA" evidence="22">
    <location>
        <begin position="2"/>
        <end position="68"/>
    </location>
</feature>
<keyword evidence="15" id="KW-0186">Copper</keyword>
<dbReference type="GO" id="GO:0043682">
    <property type="term" value="F:P-type divalent copper transporter activity"/>
    <property type="evidence" value="ECO:0007669"/>
    <property type="project" value="TreeGrafter"/>
</dbReference>
<evidence type="ECO:0000256" key="17">
    <source>
        <dbReference type="ARBA" id="ARBA00023136"/>
    </source>
</evidence>
<feature type="transmembrane region" description="Helical" evidence="21">
    <location>
        <begin position="266"/>
        <end position="285"/>
    </location>
</feature>
<dbReference type="Pfam" id="PF00403">
    <property type="entry name" value="HMA"/>
    <property type="match status" value="2"/>
</dbReference>
<evidence type="ECO:0000313" key="23">
    <source>
        <dbReference type="EMBL" id="OPJ57217.1"/>
    </source>
</evidence>
<evidence type="ECO:0000256" key="13">
    <source>
        <dbReference type="ARBA" id="ARBA00022967"/>
    </source>
</evidence>
<evidence type="ECO:0000256" key="20">
    <source>
        <dbReference type="ARBA" id="ARBA00049289"/>
    </source>
</evidence>
<dbReference type="SUPFAM" id="SSF81665">
    <property type="entry name" value="Calcium ATPase, transmembrane domain M"/>
    <property type="match status" value="1"/>
</dbReference>
<dbReference type="GO" id="GO:0005886">
    <property type="term" value="C:plasma membrane"/>
    <property type="evidence" value="ECO:0007669"/>
    <property type="project" value="UniProtKB-SubCell"/>
</dbReference>
<dbReference type="NCBIfam" id="TIGR01511">
    <property type="entry name" value="ATPase-IB1_Cu"/>
    <property type="match status" value="1"/>
</dbReference>
<evidence type="ECO:0000256" key="9">
    <source>
        <dbReference type="ARBA" id="ARBA00022741"/>
    </source>
</evidence>
<dbReference type="InterPro" id="IPR001757">
    <property type="entry name" value="P_typ_ATPase"/>
</dbReference>
<dbReference type="PROSITE" id="PS00154">
    <property type="entry name" value="ATPASE_E1_E2"/>
    <property type="match status" value="1"/>
</dbReference>
<dbReference type="FunFam" id="2.70.150.10:FF:000002">
    <property type="entry name" value="Copper-transporting ATPase 1, putative"/>
    <property type="match status" value="1"/>
</dbReference>
<dbReference type="EMBL" id="MZGW01000001">
    <property type="protein sequence ID" value="OPJ57217.1"/>
    <property type="molecule type" value="Genomic_DNA"/>
</dbReference>
<dbReference type="OrthoDB" id="9813266at2"/>
<keyword evidence="12" id="KW-0460">Magnesium</keyword>
<dbReference type="InterPro" id="IPR036412">
    <property type="entry name" value="HAD-like_sf"/>
</dbReference>
<dbReference type="InterPro" id="IPR023299">
    <property type="entry name" value="ATPase_P-typ_cyto_dom_N"/>
</dbReference>
<dbReference type="RefSeq" id="WP_079410889.1">
    <property type="nucleotide sequence ID" value="NZ_MZGW01000001.1"/>
</dbReference>
<comment type="similarity">
    <text evidence="2 21">Belongs to the cation transport ATPase (P-type) (TC 3.A.3) family. Type IB subfamily.</text>
</comment>
<dbReference type="SFLD" id="SFLDS00003">
    <property type="entry name" value="Haloacid_Dehalogenase"/>
    <property type="match status" value="1"/>
</dbReference>
<comment type="caution">
    <text evidence="23">The sequence shown here is derived from an EMBL/GenBank/DDBJ whole genome shotgun (WGS) entry which is preliminary data.</text>
</comment>
<dbReference type="InterPro" id="IPR059000">
    <property type="entry name" value="ATPase_P-type_domA"/>
</dbReference>
<feature type="transmembrane region" description="Helical" evidence="21">
    <location>
        <begin position="235"/>
        <end position="254"/>
    </location>
</feature>
<evidence type="ECO:0000256" key="4">
    <source>
        <dbReference type="ARBA" id="ARBA00015102"/>
    </source>
</evidence>
<dbReference type="Gene3D" id="3.40.50.1000">
    <property type="entry name" value="HAD superfamily/HAD-like"/>
    <property type="match status" value="1"/>
</dbReference>
<comment type="subcellular location">
    <subcellularLocation>
        <location evidence="1">Cell membrane</location>
        <topology evidence="1">Multi-pass membrane protein</topology>
    </subcellularLocation>
</comment>
<evidence type="ECO:0000256" key="16">
    <source>
        <dbReference type="ARBA" id="ARBA00023065"/>
    </source>
</evidence>
<dbReference type="SUPFAM" id="SSF56784">
    <property type="entry name" value="HAD-like"/>
    <property type="match status" value="1"/>
</dbReference>
<feature type="transmembrane region" description="Helical" evidence="21">
    <location>
        <begin position="205"/>
        <end position="223"/>
    </location>
</feature>
<sequence>MKKHVLNIEGMTCVSCAKGIEREIKKFKEVSSVNINFATEKLSIEYDESKIDIKDIKDTIIKLGYKVNEYEKKEVSIPIQGMTCASCARGIEAEIKKMDGVDSVNVNFATEKATVTYDVNKVRASQIKQAILKLGYKPLDIEKSSDFDRDKQIKEKEIKMFWYKFIVSIIFTAPLFYIAMGPMIPGINIPIPYLLDPMNYPLNNAIAQIILTTPVVIAGYKFYTVGFKAIIRKSPNMDSLIAIGTLAAIIYSSYSTYRISTGDFMYVHYLYFETAAMIVTLVLLGKALEAVSKGKTSEAMKKLMGLAPKTAIIIQNGQEIEMSIEEVEVGDIILVKPGEKIPVDGEVVEGSTTIDESMLTGESIPVEKNVGDKVIGASINKHGSIKFRATKVGADTALSQIIKLVEDAQGSKAPIAQLGDIVSSYFVPVVFAIAVIAGIGWYLSGESLVFSLKIFISVLVIACPCALGLATPTAIMVGTGKGAEYGVLIKGGEALEIAHKIQTIVFDKTGTITEGRPQVTDIITIDPTESKKVLQIAASAEKGSEHPLGEAIVRFANENNIELLSVSNFIAIPGHGIEAYINEKNVLLGNRKLMLDKKIDLAVMESESDRLASEGKTPMYIAIDGNLLGIIAVADVVKESSKKAIQRLKDMGIEIAMITGDNKRTAQAIAKQVGIDRVLAEVLPEDKANEVKKLQEEGKKVAMVGDGINDAPALAQAQVGIAIGSGTDVAMESADIVLMRSDLMDVATAIQLSKSTITNIKQNLFWAFAYNVAGIPLAAGVLYAFGGPQLNPMFAAAAMSLSSVSVLANALRLKKFKPYK</sequence>
<organism evidence="23 24">
    <name type="scientific">Alkalithermobacter paradoxus</name>
    <dbReference type="NCBI Taxonomy" id="29349"/>
    <lineage>
        <taxon>Bacteria</taxon>
        <taxon>Bacillati</taxon>
        <taxon>Bacillota</taxon>
        <taxon>Clostridia</taxon>
        <taxon>Peptostreptococcales</taxon>
        <taxon>Tepidibacteraceae</taxon>
        <taxon>Alkalithermobacter</taxon>
    </lineage>
</organism>
<dbReference type="PANTHER" id="PTHR43520">
    <property type="entry name" value="ATP7, ISOFORM B"/>
    <property type="match status" value="1"/>
</dbReference>
<dbReference type="FunFam" id="3.40.50.1000:FF:000031">
    <property type="entry name" value="Probable copper-transporting ATPase HMA5"/>
    <property type="match status" value="1"/>
</dbReference>
<dbReference type="Gene3D" id="2.70.150.10">
    <property type="entry name" value="Calcium-transporting ATPase, cytoplasmic transduction domain A"/>
    <property type="match status" value="1"/>
</dbReference>
<dbReference type="InterPro" id="IPR036163">
    <property type="entry name" value="HMA_dom_sf"/>
</dbReference>
<keyword evidence="8" id="KW-0677">Repeat</keyword>
<dbReference type="CDD" id="cd02094">
    <property type="entry name" value="P-type_ATPase_Cu-like"/>
    <property type="match status" value="1"/>
</dbReference>
<evidence type="ECO:0000256" key="6">
    <source>
        <dbReference type="ARBA" id="ARBA00022692"/>
    </source>
</evidence>
<dbReference type="PROSITE" id="PS50846">
    <property type="entry name" value="HMA_2"/>
    <property type="match status" value="2"/>
</dbReference>
<keyword evidence="14 21" id="KW-1133">Transmembrane helix</keyword>
<feature type="transmembrane region" description="Helical" evidence="21">
    <location>
        <begin position="450"/>
        <end position="471"/>
    </location>
</feature>
<dbReference type="CDD" id="cd00371">
    <property type="entry name" value="HMA"/>
    <property type="match status" value="2"/>
</dbReference>
<dbReference type="InterPro" id="IPR023214">
    <property type="entry name" value="HAD_sf"/>
</dbReference>
<dbReference type="InterPro" id="IPR017969">
    <property type="entry name" value="Heavy-metal-associated_CS"/>
</dbReference>
<evidence type="ECO:0000256" key="1">
    <source>
        <dbReference type="ARBA" id="ARBA00004651"/>
    </source>
</evidence>
<feature type="transmembrane region" description="Helical" evidence="21">
    <location>
        <begin position="764"/>
        <end position="786"/>
    </location>
</feature>
<dbReference type="InterPro" id="IPR018303">
    <property type="entry name" value="ATPase_P-typ_P_site"/>
</dbReference>
<dbReference type="Gene3D" id="3.40.1110.10">
    <property type="entry name" value="Calcium-transporting ATPase, cytoplasmic domain N"/>
    <property type="match status" value="1"/>
</dbReference>
<dbReference type="SUPFAM" id="SSF81653">
    <property type="entry name" value="Calcium ATPase, transduction domain A"/>
    <property type="match status" value="1"/>
</dbReference>
<name>A0A1V4ICI4_9FIRM</name>
<dbReference type="STRING" id="29349.CLOTH_05000"/>
<dbReference type="EC" id="7.2.2.8" evidence="3"/>
<dbReference type="InterPro" id="IPR027256">
    <property type="entry name" value="P-typ_ATPase_IB"/>
</dbReference>
<comment type="catalytic activity">
    <reaction evidence="20">
        <text>Cu(+)(in) + ATP + H2O = Cu(+)(out) + ADP + phosphate + H(+)</text>
        <dbReference type="Rhea" id="RHEA:25792"/>
        <dbReference type="ChEBI" id="CHEBI:15377"/>
        <dbReference type="ChEBI" id="CHEBI:15378"/>
        <dbReference type="ChEBI" id="CHEBI:30616"/>
        <dbReference type="ChEBI" id="CHEBI:43474"/>
        <dbReference type="ChEBI" id="CHEBI:49552"/>
        <dbReference type="ChEBI" id="CHEBI:456216"/>
        <dbReference type="EC" id="7.2.2.8"/>
    </reaction>
</comment>
<keyword evidence="23" id="KW-0378">Hydrolase</keyword>
<keyword evidence="11 21" id="KW-0067">ATP-binding</keyword>
<dbReference type="GO" id="GO:0055070">
    <property type="term" value="P:copper ion homeostasis"/>
    <property type="evidence" value="ECO:0007669"/>
    <property type="project" value="TreeGrafter"/>
</dbReference>
<reference evidence="23 24" key="1">
    <citation type="submission" date="2017-03" db="EMBL/GenBank/DDBJ databases">
        <title>Genome sequence of Clostridium thermoalcaliphilum DSM 7309.</title>
        <authorList>
            <person name="Poehlein A."/>
            <person name="Daniel R."/>
        </authorList>
    </citation>
    <scope>NUCLEOTIDE SEQUENCE [LARGE SCALE GENOMIC DNA]</scope>
    <source>
        <strain evidence="23 24">DSM 7309</strain>
    </source>
</reference>
<feature type="transmembrane region" description="Helical" evidence="21">
    <location>
        <begin position="792"/>
        <end position="811"/>
    </location>
</feature>
<dbReference type="SUPFAM" id="SSF55008">
    <property type="entry name" value="HMA, heavy metal-associated domain"/>
    <property type="match status" value="2"/>
</dbReference>
<keyword evidence="24" id="KW-1185">Reference proteome</keyword>
<evidence type="ECO:0000256" key="3">
    <source>
        <dbReference type="ARBA" id="ARBA00012517"/>
    </source>
</evidence>
<gene>
    <name evidence="23" type="primary">copA</name>
    <name evidence="23" type="ORF">CLOTH_05000</name>
</gene>
<evidence type="ECO:0000256" key="11">
    <source>
        <dbReference type="ARBA" id="ARBA00022840"/>
    </source>
</evidence>
<dbReference type="InterPro" id="IPR006121">
    <property type="entry name" value="HMA_dom"/>
</dbReference>
<evidence type="ECO:0000256" key="7">
    <source>
        <dbReference type="ARBA" id="ARBA00022723"/>
    </source>
</evidence>
<feature type="transmembrane region" description="Helical" evidence="21">
    <location>
        <begin position="425"/>
        <end position="444"/>
    </location>
</feature>
<keyword evidence="9 21" id="KW-0547">Nucleotide-binding</keyword>
<dbReference type="AlphaFoldDB" id="A0A1V4ICI4"/>
<evidence type="ECO:0000256" key="5">
    <source>
        <dbReference type="ARBA" id="ARBA00022448"/>
    </source>
</evidence>
<feature type="domain" description="HMA" evidence="22">
    <location>
        <begin position="73"/>
        <end position="139"/>
    </location>
</feature>
<dbReference type="Pfam" id="PF00122">
    <property type="entry name" value="E1-E2_ATPase"/>
    <property type="match status" value="1"/>
</dbReference>
<evidence type="ECO:0000313" key="24">
    <source>
        <dbReference type="Proteomes" id="UP000190140"/>
    </source>
</evidence>
<keyword evidence="13" id="KW-1278">Translocase</keyword>
<evidence type="ECO:0000256" key="8">
    <source>
        <dbReference type="ARBA" id="ARBA00022737"/>
    </source>
</evidence>
<dbReference type="Gene3D" id="3.30.70.100">
    <property type="match status" value="2"/>
</dbReference>
<dbReference type="Proteomes" id="UP000190140">
    <property type="component" value="Unassembled WGS sequence"/>
</dbReference>
<dbReference type="InterPro" id="IPR006122">
    <property type="entry name" value="HMA_Cu_ion-bd"/>
</dbReference>
<evidence type="ECO:0000256" key="18">
    <source>
        <dbReference type="ARBA" id="ARBA00029719"/>
    </source>
</evidence>
<dbReference type="GO" id="GO:0005507">
    <property type="term" value="F:copper ion binding"/>
    <property type="evidence" value="ECO:0007669"/>
    <property type="project" value="InterPro"/>
</dbReference>
<evidence type="ECO:0000256" key="2">
    <source>
        <dbReference type="ARBA" id="ARBA00006024"/>
    </source>
</evidence>
<dbReference type="InterPro" id="IPR044492">
    <property type="entry name" value="P_typ_ATPase_HD_dom"/>
</dbReference>
<keyword evidence="6 21" id="KW-0812">Transmembrane</keyword>
<protein>
    <recommendedName>
        <fullName evidence="4">Copper-exporting P-type ATPase</fullName>
        <ecNumber evidence="3">7.2.2.8</ecNumber>
    </recommendedName>
    <alternativeName>
        <fullName evidence="18">Copper-exporting P-type ATPase A</fullName>
    </alternativeName>
    <alternativeName>
        <fullName evidence="19">Cu(+)-exporting ATPase</fullName>
    </alternativeName>
</protein>
<keyword evidence="5" id="KW-0813">Transport</keyword>
<evidence type="ECO:0000256" key="14">
    <source>
        <dbReference type="ARBA" id="ARBA00022989"/>
    </source>
</evidence>
<proteinExistence type="inferred from homology"/>
<evidence type="ECO:0000256" key="12">
    <source>
        <dbReference type="ARBA" id="ARBA00022842"/>
    </source>
</evidence>
<dbReference type="NCBIfam" id="TIGR00003">
    <property type="entry name" value="copper ion binding protein"/>
    <property type="match status" value="2"/>
</dbReference>
<evidence type="ECO:0000256" key="15">
    <source>
        <dbReference type="ARBA" id="ARBA00023008"/>
    </source>
</evidence>
<keyword evidence="17 21" id="KW-0472">Membrane</keyword>
<dbReference type="PROSITE" id="PS01047">
    <property type="entry name" value="HMA_1"/>
    <property type="match status" value="2"/>
</dbReference>